<evidence type="ECO:0000313" key="2">
    <source>
        <dbReference type="Proteomes" id="UP000030153"/>
    </source>
</evidence>
<accession>A0A0A2UT38</accession>
<dbReference type="RefSeq" id="WP_036787343.1">
    <property type="nucleotide sequence ID" value="NZ_AVBG01000020.1"/>
</dbReference>
<dbReference type="eggNOG" id="ENOG502Z7KZ">
    <property type="taxonomic scope" value="Bacteria"/>
</dbReference>
<proteinExistence type="predicted"/>
<name>A0A0A2UT38_9BACI</name>
<evidence type="ECO:0000313" key="1">
    <source>
        <dbReference type="EMBL" id="KGP89883.1"/>
    </source>
</evidence>
<dbReference type="STRING" id="1385513.N780_09590"/>
<dbReference type="EMBL" id="AVBG01000020">
    <property type="protein sequence ID" value="KGP89883.1"/>
    <property type="molecule type" value="Genomic_DNA"/>
</dbReference>
<reference evidence="1 2" key="1">
    <citation type="submission" date="2013-08" db="EMBL/GenBank/DDBJ databases">
        <title>Genome of Pontibacillus chungwhensis.</title>
        <authorList>
            <person name="Wang Q."/>
            <person name="Wang G."/>
        </authorList>
    </citation>
    <scope>NUCLEOTIDE SEQUENCE [LARGE SCALE GENOMIC DNA]</scope>
    <source>
        <strain evidence="1 2">BH030062</strain>
    </source>
</reference>
<comment type="caution">
    <text evidence="1">The sequence shown here is derived from an EMBL/GenBank/DDBJ whole genome shotgun (WGS) entry which is preliminary data.</text>
</comment>
<gene>
    <name evidence="1" type="ORF">N780_09590</name>
</gene>
<keyword evidence="2" id="KW-1185">Reference proteome</keyword>
<dbReference type="OrthoDB" id="7054537at2"/>
<sequence>MRIWLIFFAIILLFVGTTSQVDAESYEYRTSISTWLWDTPTIMNEPDEVLQDLRAKHVQKLYLQVNRDVPKHYYKSFIKKADQQGIDVYALGGSTKWLKTGDQRLPLFKQWVIEFQTEANKTEQFDGFHLDIEPHAADAWDTDQHNMILRFQKIIADFKVLANELQLPLESDQPFWFDSVKYGNESFGKGILSEWLIQQVDGITLLAYRNFSEGNNGINKLIEKEMAYAEQVDRKVEVAIETKKTGLDYLSFYGFTQKDIDQVFAEVATRYEGSPSFNGFAVHRFESWRPFGSPTVNEKGWKLYKAKENVNKDYNWTVQFNTAIDPTYTKIYVENSEGIVVDTRVKMSSEHVLHVEAPVEGYQKGEDYTLYIEEIRSRAGKSMAGKLFMPFYVE</sequence>
<protein>
    <submittedName>
        <fullName evidence="1">Uncharacterized protein</fullName>
    </submittedName>
</protein>
<dbReference type="AlphaFoldDB" id="A0A0A2UT38"/>
<organism evidence="1 2">
    <name type="scientific">Pontibacillus chungwhensis BH030062</name>
    <dbReference type="NCBI Taxonomy" id="1385513"/>
    <lineage>
        <taxon>Bacteria</taxon>
        <taxon>Bacillati</taxon>
        <taxon>Bacillota</taxon>
        <taxon>Bacilli</taxon>
        <taxon>Bacillales</taxon>
        <taxon>Bacillaceae</taxon>
        <taxon>Pontibacillus</taxon>
    </lineage>
</organism>
<dbReference type="Proteomes" id="UP000030153">
    <property type="component" value="Unassembled WGS sequence"/>
</dbReference>